<protein>
    <submittedName>
        <fullName evidence="2">Membrane protein</fullName>
    </submittedName>
</protein>
<evidence type="ECO:0000313" key="2">
    <source>
        <dbReference type="EMBL" id="GEK57651.1"/>
    </source>
</evidence>
<keyword evidence="1" id="KW-0812">Transmembrane</keyword>
<gene>
    <name evidence="2" type="ORF">MHA01_05560</name>
</gene>
<dbReference type="PANTHER" id="PTHR38441">
    <property type="entry name" value="INTEGRAL MEMBRANE PROTEIN-RELATED"/>
    <property type="match status" value="1"/>
</dbReference>
<dbReference type="Proteomes" id="UP000321051">
    <property type="component" value="Unassembled WGS sequence"/>
</dbReference>
<dbReference type="STRING" id="1371.GCA_900166605_00532"/>
<comment type="caution">
    <text evidence="2">The sequence shown here is derived from an EMBL/GenBank/DDBJ whole genome shotgun (WGS) entry which is preliminary data.</text>
</comment>
<dbReference type="PANTHER" id="PTHR38441:SF1">
    <property type="entry name" value="MEMBRANE PROTEIN"/>
    <property type="match status" value="1"/>
</dbReference>
<dbReference type="OrthoDB" id="2886991at2"/>
<feature type="transmembrane region" description="Helical" evidence="1">
    <location>
        <begin position="74"/>
        <end position="96"/>
    </location>
</feature>
<dbReference type="RefSeq" id="WP_079474860.1">
    <property type="nucleotide sequence ID" value="NZ_BJUN01000002.1"/>
</dbReference>
<feature type="transmembrane region" description="Helical" evidence="1">
    <location>
        <begin position="41"/>
        <end position="62"/>
    </location>
</feature>
<name>A0A510Y4B2_MARHA</name>
<organism evidence="2 3">
    <name type="scientific">Marinococcus halophilus</name>
    <dbReference type="NCBI Taxonomy" id="1371"/>
    <lineage>
        <taxon>Bacteria</taxon>
        <taxon>Bacillati</taxon>
        <taxon>Bacillota</taxon>
        <taxon>Bacilli</taxon>
        <taxon>Bacillales</taxon>
        <taxon>Bacillaceae</taxon>
        <taxon>Marinococcus</taxon>
    </lineage>
</organism>
<sequence>MAVKKESGATDETFTSGGGVKYSEAVENPAFKKLMSKKRKFIAPLTVFFLLFYLSLPVLIITSDVLNNSAIGPITWAWILAFAQFAMTWTLCILYVRKSAKFDKDAEAIIEEEERKAKGDHS</sequence>
<dbReference type="EMBL" id="BJUN01000002">
    <property type="protein sequence ID" value="GEK57651.1"/>
    <property type="molecule type" value="Genomic_DNA"/>
</dbReference>
<evidence type="ECO:0000313" key="3">
    <source>
        <dbReference type="Proteomes" id="UP000321051"/>
    </source>
</evidence>
<dbReference type="Pfam" id="PF04341">
    <property type="entry name" value="DUF485"/>
    <property type="match status" value="1"/>
</dbReference>
<accession>A0A510Y4B2</accession>
<evidence type="ECO:0000256" key="1">
    <source>
        <dbReference type="SAM" id="Phobius"/>
    </source>
</evidence>
<reference evidence="2 3" key="1">
    <citation type="submission" date="2019-07" db="EMBL/GenBank/DDBJ databases">
        <title>Whole genome shotgun sequence of Marinococcus halophilus NBRC 102359.</title>
        <authorList>
            <person name="Hosoyama A."/>
            <person name="Uohara A."/>
            <person name="Ohji S."/>
            <person name="Ichikawa N."/>
        </authorList>
    </citation>
    <scope>NUCLEOTIDE SEQUENCE [LARGE SCALE GENOMIC DNA]</scope>
    <source>
        <strain evidence="2 3">NBRC 102359</strain>
    </source>
</reference>
<proteinExistence type="predicted"/>
<dbReference type="InterPro" id="IPR007436">
    <property type="entry name" value="DUF485"/>
</dbReference>
<dbReference type="AlphaFoldDB" id="A0A510Y4B2"/>
<keyword evidence="3" id="KW-1185">Reference proteome</keyword>
<keyword evidence="1" id="KW-1133">Transmembrane helix</keyword>
<keyword evidence="1" id="KW-0472">Membrane</keyword>